<evidence type="ECO:0000256" key="1">
    <source>
        <dbReference type="PROSITE-ProRule" id="PRU00047"/>
    </source>
</evidence>
<dbReference type="GO" id="GO:0008270">
    <property type="term" value="F:zinc ion binding"/>
    <property type="evidence" value="ECO:0007669"/>
    <property type="project" value="UniProtKB-KW"/>
</dbReference>
<reference evidence="4" key="1">
    <citation type="submission" date="2020-06" db="EMBL/GenBank/DDBJ databases">
        <authorList>
            <person name="Li T."/>
            <person name="Hu X."/>
            <person name="Zhang T."/>
            <person name="Song X."/>
            <person name="Zhang H."/>
            <person name="Dai N."/>
            <person name="Sheng W."/>
            <person name="Hou X."/>
            <person name="Wei L."/>
        </authorList>
    </citation>
    <scope>NUCLEOTIDE SEQUENCE</scope>
    <source>
        <strain evidence="4">G01</strain>
        <tissue evidence="4">Leaf</tissue>
    </source>
</reference>
<dbReference type="InterPro" id="IPR025836">
    <property type="entry name" value="Zn_knuckle_CX2CX4HX4C"/>
</dbReference>
<dbReference type="EMBL" id="JACGWK010000011">
    <property type="protein sequence ID" value="KAL0327679.1"/>
    <property type="molecule type" value="Genomic_DNA"/>
</dbReference>
<dbReference type="PANTHER" id="PTHR31286:SF153">
    <property type="entry name" value="DUF4283 DOMAIN PROTEIN"/>
    <property type="match status" value="1"/>
</dbReference>
<dbReference type="PANTHER" id="PTHR31286">
    <property type="entry name" value="GLYCINE-RICH CELL WALL STRUCTURAL PROTEIN 1.8-LIKE"/>
    <property type="match status" value="1"/>
</dbReference>
<dbReference type="InterPro" id="IPR025558">
    <property type="entry name" value="DUF4283"/>
</dbReference>
<sequence length="363" mass="41342">MESEINRMGVSLSLSEEEETGLIMPTGVWHADPVNQGLFVVGRLLSSRSFHPDALQSTLLTSFNPVRGMEFKMIEGDRFLLKFFHPIDRQRVMANCPWAYDKHLLVLAPLEISENPSSVDLNWCELYIHIHGLPIGKMSNEVASVIGNKLGRMRETDQDKNGAVWGSSIRIRAAIDVMKPLKRALKIRTVFGDEQLVTFTYERLPNFCYYCGCLGHISRSCELQFKDDFIDPEENTPFGSWLRATPPSNQRGRTSNSSWRGTPMQPKRPHFHAHLDNNHNLSETPRPRGESIFGNFTPTTNSHIPNVPTQPSNHDNHIHSRSRPPLADLNIPHPQLKTFRQTHPFIMYLISHSLKPTLAKNRP</sequence>
<accession>A0AAW2M864</accession>
<dbReference type="Pfam" id="PF14392">
    <property type="entry name" value="zf-CCHC_4"/>
    <property type="match status" value="1"/>
</dbReference>
<gene>
    <name evidence="4" type="ORF">Sangu_1845900</name>
</gene>
<comment type="caution">
    <text evidence="4">The sequence shown here is derived from an EMBL/GenBank/DDBJ whole genome shotgun (WGS) entry which is preliminary data.</text>
</comment>
<evidence type="ECO:0000259" key="3">
    <source>
        <dbReference type="PROSITE" id="PS50158"/>
    </source>
</evidence>
<protein>
    <recommendedName>
        <fullName evidence="3">CCHC-type domain-containing protein</fullName>
    </recommendedName>
</protein>
<keyword evidence="1" id="KW-0863">Zinc-finger</keyword>
<evidence type="ECO:0000256" key="2">
    <source>
        <dbReference type="SAM" id="MobiDB-lite"/>
    </source>
</evidence>
<feature type="domain" description="CCHC-type" evidence="3">
    <location>
        <begin position="208"/>
        <end position="221"/>
    </location>
</feature>
<organism evidence="4">
    <name type="scientific">Sesamum angustifolium</name>
    <dbReference type="NCBI Taxonomy" id="2727405"/>
    <lineage>
        <taxon>Eukaryota</taxon>
        <taxon>Viridiplantae</taxon>
        <taxon>Streptophyta</taxon>
        <taxon>Embryophyta</taxon>
        <taxon>Tracheophyta</taxon>
        <taxon>Spermatophyta</taxon>
        <taxon>Magnoliopsida</taxon>
        <taxon>eudicotyledons</taxon>
        <taxon>Gunneridae</taxon>
        <taxon>Pentapetalae</taxon>
        <taxon>asterids</taxon>
        <taxon>lamiids</taxon>
        <taxon>Lamiales</taxon>
        <taxon>Pedaliaceae</taxon>
        <taxon>Sesamum</taxon>
    </lineage>
</organism>
<dbReference type="GO" id="GO:0003676">
    <property type="term" value="F:nucleic acid binding"/>
    <property type="evidence" value="ECO:0007669"/>
    <property type="project" value="InterPro"/>
</dbReference>
<feature type="compositionally biased region" description="Polar residues" evidence="2">
    <location>
        <begin position="246"/>
        <end position="260"/>
    </location>
</feature>
<proteinExistence type="predicted"/>
<keyword evidence="1" id="KW-0479">Metal-binding</keyword>
<reference evidence="4" key="2">
    <citation type="journal article" date="2024" name="Plant">
        <title>Genomic evolution and insights into agronomic trait innovations of Sesamum species.</title>
        <authorList>
            <person name="Miao H."/>
            <person name="Wang L."/>
            <person name="Qu L."/>
            <person name="Liu H."/>
            <person name="Sun Y."/>
            <person name="Le M."/>
            <person name="Wang Q."/>
            <person name="Wei S."/>
            <person name="Zheng Y."/>
            <person name="Lin W."/>
            <person name="Duan Y."/>
            <person name="Cao H."/>
            <person name="Xiong S."/>
            <person name="Wang X."/>
            <person name="Wei L."/>
            <person name="Li C."/>
            <person name="Ma Q."/>
            <person name="Ju M."/>
            <person name="Zhao R."/>
            <person name="Li G."/>
            <person name="Mu C."/>
            <person name="Tian Q."/>
            <person name="Mei H."/>
            <person name="Zhang T."/>
            <person name="Gao T."/>
            <person name="Zhang H."/>
        </authorList>
    </citation>
    <scope>NUCLEOTIDE SEQUENCE</scope>
    <source>
        <strain evidence="4">G01</strain>
    </source>
</reference>
<dbReference type="PROSITE" id="PS50158">
    <property type="entry name" value="ZF_CCHC"/>
    <property type="match status" value="1"/>
</dbReference>
<feature type="compositionally biased region" description="Polar residues" evidence="2">
    <location>
        <begin position="294"/>
        <end position="313"/>
    </location>
</feature>
<dbReference type="InterPro" id="IPR001878">
    <property type="entry name" value="Znf_CCHC"/>
</dbReference>
<dbReference type="InterPro" id="IPR040256">
    <property type="entry name" value="At4g02000-like"/>
</dbReference>
<name>A0AAW2M864_9LAMI</name>
<evidence type="ECO:0000313" key="4">
    <source>
        <dbReference type="EMBL" id="KAL0327679.1"/>
    </source>
</evidence>
<keyword evidence="1" id="KW-0862">Zinc</keyword>
<dbReference type="AlphaFoldDB" id="A0AAW2M864"/>
<dbReference type="Pfam" id="PF14111">
    <property type="entry name" value="DUF4283"/>
    <property type="match status" value="1"/>
</dbReference>
<feature type="region of interest" description="Disordered" evidence="2">
    <location>
        <begin position="236"/>
        <end position="327"/>
    </location>
</feature>